<dbReference type="Pfam" id="PF00313">
    <property type="entry name" value="CSD"/>
    <property type="match status" value="1"/>
</dbReference>
<comment type="caution">
    <text evidence="4">The sequence shown here is derived from an EMBL/GenBank/DDBJ whole genome shotgun (WGS) entry which is preliminary data.</text>
</comment>
<keyword evidence="2" id="KW-0963">Cytoplasm</keyword>
<dbReference type="PANTHER" id="PTHR11544">
    <property type="entry name" value="COLD SHOCK DOMAIN CONTAINING PROTEINS"/>
    <property type="match status" value="1"/>
</dbReference>
<evidence type="ECO:0000313" key="4">
    <source>
        <dbReference type="EMBL" id="RXK12905.1"/>
    </source>
</evidence>
<dbReference type="KEGG" id="amyt:AMYT_2263"/>
<dbReference type="EMBL" id="NXID01000073">
    <property type="protein sequence ID" value="RXK12905.1"/>
    <property type="molecule type" value="Genomic_DNA"/>
</dbReference>
<proteinExistence type="predicted"/>
<dbReference type="InterPro" id="IPR011129">
    <property type="entry name" value="CSD"/>
</dbReference>
<organism evidence="4 5">
    <name type="scientific">Malaciobacter mytili LMG 24559</name>
    <dbReference type="NCBI Taxonomy" id="1032238"/>
    <lineage>
        <taxon>Bacteria</taxon>
        <taxon>Pseudomonadati</taxon>
        <taxon>Campylobacterota</taxon>
        <taxon>Epsilonproteobacteria</taxon>
        <taxon>Campylobacterales</taxon>
        <taxon>Arcobacteraceae</taxon>
        <taxon>Malaciobacter</taxon>
    </lineage>
</organism>
<dbReference type="InterPro" id="IPR002059">
    <property type="entry name" value="CSP_DNA-bd"/>
</dbReference>
<dbReference type="InterPro" id="IPR012340">
    <property type="entry name" value="NA-bd_OB-fold"/>
</dbReference>
<dbReference type="GO" id="GO:0005829">
    <property type="term" value="C:cytosol"/>
    <property type="evidence" value="ECO:0007669"/>
    <property type="project" value="UniProtKB-ARBA"/>
</dbReference>
<dbReference type="GO" id="GO:0003676">
    <property type="term" value="F:nucleic acid binding"/>
    <property type="evidence" value="ECO:0007669"/>
    <property type="project" value="InterPro"/>
</dbReference>
<reference evidence="4 5" key="1">
    <citation type="submission" date="2017-09" db="EMBL/GenBank/DDBJ databases">
        <title>Genomics of the genus Arcobacter.</title>
        <authorList>
            <person name="Perez-Cataluna A."/>
            <person name="Figueras M.J."/>
            <person name="Salas-Masso N."/>
        </authorList>
    </citation>
    <scope>NUCLEOTIDE SEQUENCE [LARGE SCALE GENOMIC DNA]</scope>
    <source>
        <strain evidence="4 5">CECT 7386</strain>
    </source>
</reference>
<dbReference type="AlphaFoldDB" id="A0AAX2ADS4"/>
<gene>
    <name evidence="4" type="ORF">CP985_14070</name>
</gene>
<feature type="domain" description="CSD" evidence="3">
    <location>
        <begin position="4"/>
        <end position="71"/>
    </location>
</feature>
<dbReference type="InterPro" id="IPR012156">
    <property type="entry name" value="Cold_shock_CspA"/>
</dbReference>
<name>A0AAX2ADS4_9BACT</name>
<dbReference type="SUPFAM" id="SSF50249">
    <property type="entry name" value="Nucleic acid-binding proteins"/>
    <property type="match status" value="1"/>
</dbReference>
<evidence type="ECO:0000256" key="1">
    <source>
        <dbReference type="ARBA" id="ARBA00004496"/>
    </source>
</evidence>
<comment type="subcellular location">
    <subcellularLocation>
        <location evidence="1">Cytoplasm</location>
    </subcellularLocation>
</comment>
<dbReference type="SMART" id="SM00357">
    <property type="entry name" value="CSP"/>
    <property type="match status" value="1"/>
</dbReference>
<dbReference type="Proteomes" id="UP000290092">
    <property type="component" value="Unassembled WGS sequence"/>
</dbReference>
<dbReference type="CDD" id="cd04458">
    <property type="entry name" value="CSP_CDS"/>
    <property type="match status" value="1"/>
</dbReference>
<sequence length="72" mass="8259">MANQYNGTVKWFNSEKGFGFIQLENENKEFFVHYSEINYSGYGRSSLEDGQKVSFEIGQNVKGEQAKNVKIV</sequence>
<evidence type="ECO:0000256" key="2">
    <source>
        <dbReference type="ARBA" id="ARBA00022490"/>
    </source>
</evidence>
<evidence type="ECO:0000313" key="5">
    <source>
        <dbReference type="Proteomes" id="UP000290092"/>
    </source>
</evidence>
<dbReference type="PROSITE" id="PS51857">
    <property type="entry name" value="CSD_2"/>
    <property type="match status" value="1"/>
</dbReference>
<dbReference type="InterPro" id="IPR050181">
    <property type="entry name" value="Cold_shock_domain"/>
</dbReference>
<keyword evidence="5" id="KW-1185">Reference proteome</keyword>
<evidence type="ECO:0000259" key="3">
    <source>
        <dbReference type="PROSITE" id="PS51857"/>
    </source>
</evidence>
<dbReference type="Gene3D" id="2.40.50.140">
    <property type="entry name" value="Nucleic acid-binding proteins"/>
    <property type="match status" value="1"/>
</dbReference>
<accession>A0AAX2ADS4</accession>
<protein>
    <submittedName>
        <fullName evidence="4">Cold-shock protein</fullName>
    </submittedName>
</protein>
<dbReference type="PIRSF" id="PIRSF002599">
    <property type="entry name" value="Cold_shock_A"/>
    <property type="match status" value="1"/>
</dbReference>
<dbReference type="RefSeq" id="WP_114842633.1">
    <property type="nucleotide sequence ID" value="NZ_CP031219.1"/>
</dbReference>
<dbReference type="PRINTS" id="PR00050">
    <property type="entry name" value="COLDSHOCK"/>
</dbReference>